<dbReference type="RefSeq" id="WP_076173060.1">
    <property type="nucleotide sequence ID" value="NZ_MRTP01000007.1"/>
</dbReference>
<dbReference type="PRINTS" id="PR01754">
    <property type="entry name" value="SACTRNSFRASE"/>
</dbReference>
<dbReference type="Gene3D" id="3.40.630.30">
    <property type="match status" value="1"/>
</dbReference>
<dbReference type="SUPFAM" id="SSF55729">
    <property type="entry name" value="Acyl-CoA N-acyltransferases (Nat)"/>
    <property type="match status" value="1"/>
</dbReference>
<name>A0A1R1EK86_9BACL</name>
<feature type="domain" description="N-acetyltransferase" evidence="3">
    <location>
        <begin position="3"/>
        <end position="183"/>
    </location>
</feature>
<dbReference type="InterPro" id="IPR016181">
    <property type="entry name" value="Acyl_CoA_acyltransferase"/>
</dbReference>
<dbReference type="InterPro" id="IPR008125">
    <property type="entry name" value="Streptothricin_AcTrfase"/>
</dbReference>
<dbReference type="CDD" id="cd04301">
    <property type="entry name" value="NAT_SF"/>
    <property type="match status" value="1"/>
</dbReference>
<dbReference type="InterPro" id="IPR050832">
    <property type="entry name" value="Bact_Acetyltransf"/>
</dbReference>
<evidence type="ECO:0000313" key="5">
    <source>
        <dbReference type="Proteomes" id="UP000187172"/>
    </source>
</evidence>
<dbReference type="STRING" id="297318.BK138_22595"/>
<evidence type="ECO:0000313" key="4">
    <source>
        <dbReference type="EMBL" id="OMF52238.1"/>
    </source>
</evidence>
<gene>
    <name evidence="4" type="ORF">BK138_22595</name>
</gene>
<keyword evidence="2" id="KW-0012">Acyltransferase</keyword>
<evidence type="ECO:0000259" key="3">
    <source>
        <dbReference type="PROSITE" id="PS51186"/>
    </source>
</evidence>
<comment type="caution">
    <text evidence="4">The sequence shown here is derived from an EMBL/GenBank/DDBJ whole genome shotgun (WGS) entry which is preliminary data.</text>
</comment>
<accession>A0A1R1EK86</accession>
<proteinExistence type="predicted"/>
<organism evidence="4 5">
    <name type="scientific">Paenibacillus rhizosphaerae</name>
    <dbReference type="NCBI Taxonomy" id="297318"/>
    <lineage>
        <taxon>Bacteria</taxon>
        <taxon>Bacillati</taxon>
        <taxon>Bacillota</taxon>
        <taxon>Bacilli</taxon>
        <taxon>Bacillales</taxon>
        <taxon>Paenibacillaceae</taxon>
        <taxon>Paenibacillus</taxon>
    </lineage>
</organism>
<evidence type="ECO:0000256" key="2">
    <source>
        <dbReference type="ARBA" id="ARBA00023315"/>
    </source>
</evidence>
<dbReference type="InterPro" id="IPR000182">
    <property type="entry name" value="GNAT_dom"/>
</dbReference>
<evidence type="ECO:0000256" key="1">
    <source>
        <dbReference type="ARBA" id="ARBA00022679"/>
    </source>
</evidence>
<reference evidence="4 5" key="1">
    <citation type="submission" date="2016-11" db="EMBL/GenBank/DDBJ databases">
        <title>Paenibacillus species isolates.</title>
        <authorList>
            <person name="Beno S.M."/>
        </authorList>
    </citation>
    <scope>NUCLEOTIDE SEQUENCE [LARGE SCALE GENOMIC DNA]</scope>
    <source>
        <strain evidence="4 5">FSL R5-0378</strain>
    </source>
</reference>
<dbReference type="GO" id="GO:0016747">
    <property type="term" value="F:acyltransferase activity, transferring groups other than amino-acyl groups"/>
    <property type="evidence" value="ECO:0007669"/>
    <property type="project" value="InterPro"/>
</dbReference>
<dbReference type="AlphaFoldDB" id="A0A1R1EK86"/>
<dbReference type="Proteomes" id="UP000187172">
    <property type="component" value="Unassembled WGS sequence"/>
</dbReference>
<dbReference type="Pfam" id="PF00583">
    <property type="entry name" value="Acetyltransf_1"/>
    <property type="match status" value="1"/>
</dbReference>
<dbReference type="PROSITE" id="PS51186">
    <property type="entry name" value="GNAT"/>
    <property type="match status" value="1"/>
</dbReference>
<dbReference type="PANTHER" id="PTHR43877">
    <property type="entry name" value="AMINOALKYLPHOSPHONATE N-ACETYLTRANSFERASE-RELATED-RELATED"/>
    <property type="match status" value="1"/>
</dbReference>
<dbReference type="PANTHER" id="PTHR43877:SF2">
    <property type="entry name" value="AMINOALKYLPHOSPHONATE N-ACETYLTRANSFERASE-RELATED"/>
    <property type="match status" value="1"/>
</dbReference>
<keyword evidence="5" id="KW-1185">Reference proteome</keyword>
<keyword evidence="1 4" id="KW-0808">Transferase</keyword>
<sequence>MDIQIREMTDRDRPEHIQIDGSFTVDSELVLSVTDQGIGYTVKPVVPSYQKSYPDEADQGDSGNLSEYIGRPDRAVYLAIAGDRAVGRIMLTKNWNGYAYIEDLRVDRNARGHGIGRKLIEQAVLWAKAGHTPGLMLETQSNNVRACQFYESCGFVIGGFDSYLYRGFKEHSQETAVFWYLLF</sequence>
<dbReference type="EMBL" id="MRTP01000007">
    <property type="protein sequence ID" value="OMF52238.1"/>
    <property type="molecule type" value="Genomic_DNA"/>
</dbReference>
<protein>
    <submittedName>
        <fullName evidence="4">N-acetyltransferase</fullName>
    </submittedName>
</protein>